<feature type="region of interest" description="Disordered" evidence="1">
    <location>
        <begin position="577"/>
        <end position="622"/>
    </location>
</feature>
<dbReference type="AlphaFoldDB" id="B4MFX2"/>
<dbReference type="EMBL" id="CH940669">
    <property type="protein sequence ID" value="EDW58233.2"/>
    <property type="molecule type" value="Genomic_DNA"/>
</dbReference>
<evidence type="ECO:0000313" key="3">
    <source>
        <dbReference type="EMBL" id="EDW58233.2"/>
    </source>
</evidence>
<feature type="signal peptide" evidence="2">
    <location>
        <begin position="1"/>
        <end position="39"/>
    </location>
</feature>
<organism evidence="3 4">
    <name type="scientific">Drosophila virilis</name>
    <name type="common">Fruit fly</name>
    <dbReference type="NCBI Taxonomy" id="7244"/>
    <lineage>
        <taxon>Eukaryota</taxon>
        <taxon>Metazoa</taxon>
        <taxon>Ecdysozoa</taxon>
        <taxon>Arthropoda</taxon>
        <taxon>Hexapoda</taxon>
        <taxon>Insecta</taxon>
        <taxon>Pterygota</taxon>
        <taxon>Neoptera</taxon>
        <taxon>Endopterygota</taxon>
        <taxon>Diptera</taxon>
        <taxon>Brachycera</taxon>
        <taxon>Muscomorpha</taxon>
        <taxon>Ephydroidea</taxon>
        <taxon>Drosophilidae</taxon>
        <taxon>Drosophila</taxon>
    </lineage>
</organism>
<dbReference type="KEGG" id="dvi:6636585"/>
<gene>
    <name evidence="3" type="primary">Dvir\GJ15505</name>
    <name evidence="3" type="ORF">Dvir_GJ15505</name>
</gene>
<feature type="compositionally biased region" description="Low complexity" evidence="1">
    <location>
        <begin position="230"/>
        <end position="262"/>
    </location>
</feature>
<name>B4MFX2_DROVI</name>
<feature type="compositionally biased region" description="Basic and acidic residues" evidence="1">
    <location>
        <begin position="597"/>
        <end position="614"/>
    </location>
</feature>
<dbReference type="OrthoDB" id="7867655at2759"/>
<evidence type="ECO:0000256" key="1">
    <source>
        <dbReference type="SAM" id="MobiDB-lite"/>
    </source>
</evidence>
<dbReference type="HOGENOM" id="CLU_461732_0_0_1"/>
<feature type="region of interest" description="Disordered" evidence="1">
    <location>
        <begin position="227"/>
        <end position="262"/>
    </location>
</feature>
<dbReference type="STRING" id="7244.B4MFX2"/>
<dbReference type="Proteomes" id="UP000008792">
    <property type="component" value="Unassembled WGS sequence"/>
</dbReference>
<accession>B4MFX2</accession>
<reference evidence="3 4" key="1">
    <citation type="journal article" date="2007" name="Nature">
        <title>Evolution of genes and genomes on the Drosophila phylogeny.</title>
        <authorList>
            <consortium name="Drosophila 12 Genomes Consortium"/>
            <person name="Clark A.G."/>
            <person name="Eisen M.B."/>
            <person name="Smith D.R."/>
            <person name="Bergman C.M."/>
            <person name="Oliver B."/>
            <person name="Markow T.A."/>
            <person name="Kaufman T.C."/>
            <person name="Kellis M."/>
            <person name="Gelbart W."/>
            <person name="Iyer V.N."/>
            <person name="Pollard D.A."/>
            <person name="Sackton T.B."/>
            <person name="Larracuente A.M."/>
            <person name="Singh N.D."/>
            <person name="Abad J.P."/>
            <person name="Abt D.N."/>
            <person name="Adryan B."/>
            <person name="Aguade M."/>
            <person name="Akashi H."/>
            <person name="Anderson W.W."/>
            <person name="Aquadro C.F."/>
            <person name="Ardell D.H."/>
            <person name="Arguello R."/>
            <person name="Artieri C.G."/>
            <person name="Barbash D.A."/>
            <person name="Barker D."/>
            <person name="Barsanti P."/>
            <person name="Batterham P."/>
            <person name="Batzoglou S."/>
            <person name="Begun D."/>
            <person name="Bhutkar A."/>
            <person name="Blanco E."/>
            <person name="Bosak S.A."/>
            <person name="Bradley R.K."/>
            <person name="Brand A.D."/>
            <person name="Brent M.R."/>
            <person name="Brooks A.N."/>
            <person name="Brown R.H."/>
            <person name="Butlin R.K."/>
            <person name="Caggese C."/>
            <person name="Calvi B.R."/>
            <person name="Bernardo de Carvalho A."/>
            <person name="Caspi A."/>
            <person name="Castrezana S."/>
            <person name="Celniker S.E."/>
            <person name="Chang J.L."/>
            <person name="Chapple C."/>
            <person name="Chatterji S."/>
            <person name="Chinwalla A."/>
            <person name="Civetta A."/>
            <person name="Clifton S.W."/>
            <person name="Comeron J.M."/>
            <person name="Costello J.C."/>
            <person name="Coyne J.A."/>
            <person name="Daub J."/>
            <person name="David R.G."/>
            <person name="Delcher A.L."/>
            <person name="Delehaunty K."/>
            <person name="Do C.B."/>
            <person name="Ebling H."/>
            <person name="Edwards K."/>
            <person name="Eickbush T."/>
            <person name="Evans J.D."/>
            <person name="Filipski A."/>
            <person name="Findeiss S."/>
            <person name="Freyhult E."/>
            <person name="Fulton L."/>
            <person name="Fulton R."/>
            <person name="Garcia A.C."/>
            <person name="Gardiner A."/>
            <person name="Garfield D.A."/>
            <person name="Garvin B.E."/>
            <person name="Gibson G."/>
            <person name="Gilbert D."/>
            <person name="Gnerre S."/>
            <person name="Godfrey J."/>
            <person name="Good R."/>
            <person name="Gotea V."/>
            <person name="Gravely B."/>
            <person name="Greenberg A.J."/>
            <person name="Griffiths-Jones S."/>
            <person name="Gross S."/>
            <person name="Guigo R."/>
            <person name="Gustafson E.A."/>
            <person name="Haerty W."/>
            <person name="Hahn M.W."/>
            <person name="Halligan D.L."/>
            <person name="Halpern A.L."/>
            <person name="Halter G.M."/>
            <person name="Han M.V."/>
            <person name="Heger A."/>
            <person name="Hillier L."/>
            <person name="Hinrichs A.S."/>
            <person name="Holmes I."/>
            <person name="Hoskins R.A."/>
            <person name="Hubisz M.J."/>
            <person name="Hultmark D."/>
            <person name="Huntley M.A."/>
            <person name="Jaffe D.B."/>
            <person name="Jagadeeshan S."/>
            <person name="Jeck W.R."/>
            <person name="Johnson J."/>
            <person name="Jones C.D."/>
            <person name="Jordan W.C."/>
            <person name="Karpen G.H."/>
            <person name="Kataoka E."/>
            <person name="Keightley P.D."/>
            <person name="Kheradpour P."/>
            <person name="Kirkness E.F."/>
            <person name="Koerich L.B."/>
            <person name="Kristiansen K."/>
            <person name="Kudrna D."/>
            <person name="Kulathinal R.J."/>
            <person name="Kumar S."/>
            <person name="Kwok R."/>
            <person name="Lander E."/>
            <person name="Langley C.H."/>
            <person name="Lapoint R."/>
            <person name="Lazzaro B.P."/>
            <person name="Lee S.J."/>
            <person name="Levesque L."/>
            <person name="Li R."/>
            <person name="Lin C.F."/>
            <person name="Lin M.F."/>
            <person name="Lindblad-Toh K."/>
            <person name="Llopart A."/>
            <person name="Long M."/>
            <person name="Low L."/>
            <person name="Lozovsky E."/>
            <person name="Lu J."/>
            <person name="Luo M."/>
            <person name="Machado C.A."/>
            <person name="Makalowski W."/>
            <person name="Marzo M."/>
            <person name="Matsuda M."/>
            <person name="Matzkin L."/>
            <person name="McAllister B."/>
            <person name="McBride C.S."/>
            <person name="McKernan B."/>
            <person name="McKernan K."/>
            <person name="Mendez-Lago M."/>
            <person name="Minx P."/>
            <person name="Mollenhauer M.U."/>
            <person name="Montooth K."/>
            <person name="Mount S.M."/>
            <person name="Mu X."/>
            <person name="Myers E."/>
            <person name="Negre B."/>
            <person name="Newfeld S."/>
            <person name="Nielsen R."/>
            <person name="Noor M.A."/>
            <person name="O'Grady P."/>
            <person name="Pachter L."/>
            <person name="Papaceit M."/>
            <person name="Parisi M.J."/>
            <person name="Parisi M."/>
            <person name="Parts L."/>
            <person name="Pedersen J.S."/>
            <person name="Pesole G."/>
            <person name="Phillippy A.M."/>
            <person name="Ponting C.P."/>
            <person name="Pop M."/>
            <person name="Porcelli D."/>
            <person name="Powell J.R."/>
            <person name="Prohaska S."/>
            <person name="Pruitt K."/>
            <person name="Puig M."/>
            <person name="Quesneville H."/>
            <person name="Ram K.R."/>
            <person name="Rand D."/>
            <person name="Rasmussen M.D."/>
            <person name="Reed L.K."/>
            <person name="Reenan R."/>
            <person name="Reily A."/>
            <person name="Remington K.A."/>
            <person name="Rieger T.T."/>
            <person name="Ritchie M.G."/>
            <person name="Robin C."/>
            <person name="Rogers Y.H."/>
            <person name="Rohde C."/>
            <person name="Rozas J."/>
            <person name="Rubenfield M.J."/>
            <person name="Ruiz A."/>
            <person name="Russo S."/>
            <person name="Salzberg S.L."/>
            <person name="Sanchez-Gracia A."/>
            <person name="Saranga D.J."/>
            <person name="Sato H."/>
            <person name="Schaeffer S.W."/>
            <person name="Schatz M.C."/>
            <person name="Schlenke T."/>
            <person name="Schwartz R."/>
            <person name="Segarra C."/>
            <person name="Singh R.S."/>
            <person name="Sirot L."/>
            <person name="Sirota M."/>
            <person name="Sisneros N.B."/>
            <person name="Smith C.D."/>
            <person name="Smith T.F."/>
            <person name="Spieth J."/>
            <person name="Stage D.E."/>
            <person name="Stark A."/>
            <person name="Stephan W."/>
            <person name="Strausberg R.L."/>
            <person name="Strempel S."/>
            <person name="Sturgill D."/>
            <person name="Sutton G."/>
            <person name="Sutton G.G."/>
            <person name="Tao W."/>
            <person name="Teichmann S."/>
            <person name="Tobari Y.N."/>
            <person name="Tomimura Y."/>
            <person name="Tsolas J.M."/>
            <person name="Valente V.L."/>
            <person name="Venter E."/>
            <person name="Venter J.C."/>
            <person name="Vicario S."/>
            <person name="Vieira F.G."/>
            <person name="Vilella A.J."/>
            <person name="Villasante A."/>
            <person name="Walenz B."/>
            <person name="Wang J."/>
            <person name="Wasserman M."/>
            <person name="Watts T."/>
            <person name="Wilson D."/>
            <person name="Wilson R.K."/>
            <person name="Wing R.A."/>
            <person name="Wolfner M.F."/>
            <person name="Wong A."/>
            <person name="Wong G.K."/>
            <person name="Wu C.I."/>
            <person name="Wu G."/>
            <person name="Yamamoto D."/>
            <person name="Yang H.P."/>
            <person name="Yang S.P."/>
            <person name="Yorke J.A."/>
            <person name="Yoshida K."/>
            <person name="Zdobnov E."/>
            <person name="Zhang P."/>
            <person name="Zhang Y."/>
            <person name="Zimin A.V."/>
            <person name="Baldwin J."/>
            <person name="Abdouelleil A."/>
            <person name="Abdulkadir J."/>
            <person name="Abebe A."/>
            <person name="Abera B."/>
            <person name="Abreu J."/>
            <person name="Acer S.C."/>
            <person name="Aftuck L."/>
            <person name="Alexander A."/>
            <person name="An P."/>
            <person name="Anderson E."/>
            <person name="Anderson S."/>
            <person name="Arachi H."/>
            <person name="Azer M."/>
            <person name="Bachantsang P."/>
            <person name="Barry A."/>
            <person name="Bayul T."/>
            <person name="Berlin A."/>
            <person name="Bessette D."/>
            <person name="Bloom T."/>
            <person name="Blye J."/>
            <person name="Boguslavskiy L."/>
            <person name="Bonnet C."/>
            <person name="Boukhgalter B."/>
            <person name="Bourzgui I."/>
            <person name="Brown A."/>
            <person name="Cahill P."/>
            <person name="Channer S."/>
            <person name="Cheshatsang Y."/>
            <person name="Chuda L."/>
            <person name="Citroen M."/>
            <person name="Collymore A."/>
            <person name="Cooke P."/>
            <person name="Costello M."/>
            <person name="D'Aco K."/>
            <person name="Daza R."/>
            <person name="De Haan G."/>
            <person name="DeGray S."/>
            <person name="DeMaso C."/>
            <person name="Dhargay N."/>
            <person name="Dooley K."/>
            <person name="Dooley E."/>
            <person name="Doricent M."/>
            <person name="Dorje P."/>
            <person name="Dorjee K."/>
            <person name="Dupes A."/>
            <person name="Elong R."/>
            <person name="Falk J."/>
            <person name="Farina A."/>
            <person name="Faro S."/>
            <person name="Ferguson D."/>
            <person name="Fisher S."/>
            <person name="Foley C.D."/>
            <person name="Franke A."/>
            <person name="Friedrich D."/>
            <person name="Gadbois L."/>
            <person name="Gearin G."/>
            <person name="Gearin C.R."/>
            <person name="Giannoukos G."/>
            <person name="Goode T."/>
            <person name="Graham J."/>
            <person name="Grandbois E."/>
            <person name="Grewal S."/>
            <person name="Gyaltsen K."/>
            <person name="Hafez N."/>
            <person name="Hagos B."/>
            <person name="Hall J."/>
            <person name="Henson C."/>
            <person name="Hollinger A."/>
            <person name="Honan T."/>
            <person name="Huard M.D."/>
            <person name="Hughes L."/>
            <person name="Hurhula B."/>
            <person name="Husby M.E."/>
            <person name="Kamat A."/>
            <person name="Kanga B."/>
            <person name="Kashin S."/>
            <person name="Khazanovich D."/>
            <person name="Kisner P."/>
            <person name="Lance K."/>
            <person name="Lara M."/>
            <person name="Lee W."/>
            <person name="Lennon N."/>
            <person name="Letendre F."/>
            <person name="LeVine R."/>
            <person name="Lipovsky A."/>
            <person name="Liu X."/>
            <person name="Liu J."/>
            <person name="Liu S."/>
            <person name="Lokyitsang T."/>
            <person name="Lokyitsang Y."/>
            <person name="Lubonja R."/>
            <person name="Lui A."/>
            <person name="MacDonald P."/>
            <person name="Magnisalis V."/>
            <person name="Maru K."/>
            <person name="Matthews C."/>
            <person name="McCusker W."/>
            <person name="McDonough S."/>
            <person name="Mehta T."/>
            <person name="Meldrim J."/>
            <person name="Meneus L."/>
            <person name="Mihai O."/>
            <person name="Mihalev A."/>
            <person name="Mihova T."/>
            <person name="Mittelman R."/>
            <person name="Mlenga V."/>
            <person name="Montmayeur A."/>
            <person name="Mulrain L."/>
            <person name="Navidi A."/>
            <person name="Naylor J."/>
            <person name="Negash T."/>
            <person name="Nguyen T."/>
            <person name="Nguyen N."/>
            <person name="Nicol R."/>
            <person name="Norbu C."/>
            <person name="Norbu N."/>
            <person name="Novod N."/>
            <person name="O'Neill B."/>
            <person name="Osman S."/>
            <person name="Markiewicz E."/>
            <person name="Oyono O.L."/>
            <person name="Patti C."/>
            <person name="Phunkhang P."/>
            <person name="Pierre F."/>
            <person name="Priest M."/>
            <person name="Raghuraman S."/>
            <person name="Rege F."/>
            <person name="Reyes R."/>
            <person name="Rise C."/>
            <person name="Rogov P."/>
            <person name="Ross K."/>
            <person name="Ryan E."/>
            <person name="Settipalli S."/>
            <person name="Shea T."/>
            <person name="Sherpa N."/>
            <person name="Shi L."/>
            <person name="Shih D."/>
            <person name="Sparrow T."/>
            <person name="Spaulding J."/>
            <person name="Stalker J."/>
            <person name="Stange-Thomann N."/>
            <person name="Stavropoulos S."/>
            <person name="Stone C."/>
            <person name="Strader C."/>
            <person name="Tesfaye S."/>
            <person name="Thomson T."/>
            <person name="Thoulutsang Y."/>
            <person name="Thoulutsang D."/>
            <person name="Topham K."/>
            <person name="Topping I."/>
            <person name="Tsamla T."/>
            <person name="Vassiliev H."/>
            <person name="Vo A."/>
            <person name="Wangchuk T."/>
            <person name="Wangdi T."/>
            <person name="Weiand M."/>
            <person name="Wilkinson J."/>
            <person name="Wilson A."/>
            <person name="Yadav S."/>
            <person name="Young G."/>
            <person name="Yu Q."/>
            <person name="Zembek L."/>
            <person name="Zhong D."/>
            <person name="Zimmer A."/>
            <person name="Zwirko Z."/>
            <person name="Jaffe D.B."/>
            <person name="Alvarez P."/>
            <person name="Brockman W."/>
            <person name="Butler J."/>
            <person name="Chin C."/>
            <person name="Gnerre S."/>
            <person name="Grabherr M."/>
            <person name="Kleber M."/>
            <person name="Mauceli E."/>
            <person name="MacCallum I."/>
        </authorList>
    </citation>
    <scope>NUCLEOTIDE SEQUENCE [LARGE SCALE GENOMIC DNA]</scope>
    <source>
        <strain evidence="4">Tucson 15010-1051.87</strain>
    </source>
</reference>
<evidence type="ECO:0000256" key="2">
    <source>
        <dbReference type="SAM" id="SignalP"/>
    </source>
</evidence>
<evidence type="ECO:0000313" key="4">
    <source>
        <dbReference type="Proteomes" id="UP000008792"/>
    </source>
</evidence>
<keyword evidence="4" id="KW-1185">Reference proteome</keyword>
<sequence>MEYFGASRRVAIISLSQELFKSLLLCLLAIGWLSEVAPSTHHRHHHRDYEDDEDQHYLPPEEHALKPFFRKDKHTSEHVVYHKGDEHHEPKRIDHYHHYDKQPALKTKHIHYQQVAPQLRTAQLLTAAPSQIVTRRRRPNRVLYASAPNSVFHTQINVQSQDSELSSQIRTDPLVPGAQLPANAGAQLPVTALPNCQSPVAGNPPIGCRVVDPAGAQLGADALPVGGGQLPANAGPPAGGQLPANAGPQAGGQLPANAGPPAGGQLAANAGLPAAGGQLPALGLAGVGNGANNLFIDPSQGAQLAAGNQNGGALQGFGNQNLFTPAAQLAVGGQDPLVSGQAGGVIRRPGSVLIQIDPAFGGQLPAAAQAAGNGNTNQFGPFLGAQLGAGQAPAGQQGVAPNGALLNPMLGGQLAAGGQAPALGGQLPAGGQAPAVGNANPVLGAQLAAGAQPLDPALGGQLPASAQAVGNGNPNQAAAVAARFNGRRRTGRQRSRSNYQGLNVVRGHVFGQPALQGPTNAVGNQQDTNIIDGNFYSYPAYQSRLVRVNGNQRSVFLADGGDYYDDDEATDIGIAASSPELSYAAPEHRGSRRKGSKSFDHETAASEYREDGYHYRNPRHTT</sequence>
<proteinExistence type="predicted"/>
<dbReference type="InParanoid" id="B4MFX2"/>
<keyword evidence="2" id="KW-0732">Signal</keyword>
<protein>
    <submittedName>
        <fullName evidence="3">Uncharacterized protein</fullName>
    </submittedName>
</protein>
<feature type="chain" id="PRO_5006457860" evidence="2">
    <location>
        <begin position="40"/>
        <end position="622"/>
    </location>
</feature>
<dbReference type="eggNOG" id="KOG3544">
    <property type="taxonomic scope" value="Eukaryota"/>
</dbReference>
<dbReference type="FunCoup" id="B4MFX2">
    <property type="interactions" value="1"/>
</dbReference>